<dbReference type="EMBL" id="JAUSRD010000001">
    <property type="protein sequence ID" value="MDP9891251.1"/>
    <property type="molecule type" value="Genomic_DNA"/>
</dbReference>
<dbReference type="Proteomes" id="UP001242045">
    <property type="component" value="Unassembled WGS sequence"/>
</dbReference>
<reference evidence="1" key="1">
    <citation type="submission" date="2023-07" db="EMBL/GenBank/DDBJ databases">
        <title>Sorghum-associated microbial communities from plants grown in Nebraska, USA.</title>
        <authorList>
            <person name="Schachtman D."/>
        </authorList>
    </citation>
    <scope>NUCLEOTIDE SEQUENCE</scope>
    <source>
        <strain evidence="1">DS3754</strain>
    </source>
</reference>
<evidence type="ECO:0008006" key="3">
    <source>
        <dbReference type="Google" id="ProtNLM"/>
    </source>
</evidence>
<dbReference type="RefSeq" id="WP_307683625.1">
    <property type="nucleotide sequence ID" value="NZ_JAUSRD010000001.1"/>
</dbReference>
<dbReference type="AlphaFoldDB" id="A0AAW8CUB4"/>
<gene>
    <name evidence="1" type="ORF">J2W31_000347</name>
</gene>
<proteinExistence type="predicted"/>
<sequence>MSTTGPTNDDVENRRAQLLRWIDEHYGGVRARFVEATEINQGELSGLLSKKSFGEKRARSLEAQAGMPPKYLDRVEETSSNVVSAEASRARNAKDWPFKRVSREQYARLTQEQRTHIENSILLLLPSGARGSDRKSSTAR</sequence>
<accession>A0AAW8CUB4</accession>
<comment type="caution">
    <text evidence="1">The sequence shown here is derived from an EMBL/GenBank/DDBJ whole genome shotgun (WGS) entry which is preliminary data.</text>
</comment>
<protein>
    <recommendedName>
        <fullName evidence="3">Transcriptional regulator</fullName>
    </recommendedName>
</protein>
<organism evidence="1 2">
    <name type="scientific">Variovorax boronicumulans</name>
    <dbReference type="NCBI Taxonomy" id="436515"/>
    <lineage>
        <taxon>Bacteria</taxon>
        <taxon>Pseudomonadati</taxon>
        <taxon>Pseudomonadota</taxon>
        <taxon>Betaproteobacteria</taxon>
        <taxon>Burkholderiales</taxon>
        <taxon>Comamonadaceae</taxon>
        <taxon>Variovorax</taxon>
    </lineage>
</organism>
<name>A0AAW8CUB4_9BURK</name>
<evidence type="ECO:0000313" key="2">
    <source>
        <dbReference type="Proteomes" id="UP001242045"/>
    </source>
</evidence>
<evidence type="ECO:0000313" key="1">
    <source>
        <dbReference type="EMBL" id="MDP9891251.1"/>
    </source>
</evidence>